<dbReference type="GO" id="GO:0015941">
    <property type="term" value="P:pantothenate catabolic process"/>
    <property type="evidence" value="ECO:0007669"/>
    <property type="project" value="InterPro"/>
</dbReference>
<keyword evidence="3 4" id="KW-0285">Flavoprotein</keyword>
<feature type="binding site" evidence="3">
    <location>
        <position position="338"/>
    </location>
    <ligand>
        <name>CTP</name>
        <dbReference type="ChEBI" id="CHEBI:37563"/>
    </ligand>
</feature>
<proteinExistence type="inferred from homology"/>
<keyword evidence="3 4" id="KW-0436">Ligase</keyword>
<feature type="domain" description="Flavoprotein" evidence="5">
    <location>
        <begin position="2"/>
        <end position="169"/>
    </location>
</feature>
<comment type="catalytic activity">
    <reaction evidence="3 4">
        <text>(R)-4'-phosphopantothenate + L-cysteine + CTP = N-[(R)-4-phosphopantothenoyl]-L-cysteine + CMP + diphosphate + H(+)</text>
        <dbReference type="Rhea" id="RHEA:19397"/>
        <dbReference type="ChEBI" id="CHEBI:10986"/>
        <dbReference type="ChEBI" id="CHEBI:15378"/>
        <dbReference type="ChEBI" id="CHEBI:33019"/>
        <dbReference type="ChEBI" id="CHEBI:35235"/>
        <dbReference type="ChEBI" id="CHEBI:37563"/>
        <dbReference type="ChEBI" id="CHEBI:59458"/>
        <dbReference type="ChEBI" id="CHEBI:60377"/>
        <dbReference type="EC" id="6.3.2.5"/>
    </reaction>
</comment>
<dbReference type="InterPro" id="IPR005252">
    <property type="entry name" value="CoaBC"/>
</dbReference>
<keyword evidence="1 3" id="KW-0210">Decarboxylase</keyword>
<dbReference type="GO" id="GO:0071513">
    <property type="term" value="C:phosphopantothenoylcysteine decarboxylase complex"/>
    <property type="evidence" value="ECO:0007669"/>
    <property type="project" value="TreeGrafter"/>
</dbReference>
<comment type="function">
    <text evidence="3">Catalyzes two sequential steps in the biosynthesis of coenzyme A. In the first step cysteine is conjugated to 4'-phosphopantothenate to form 4-phosphopantothenoylcysteine. In the second step the latter compound is decarboxylated to form 4'-phosphopantotheine.</text>
</comment>
<dbReference type="UniPathway" id="UPA00241">
    <property type="reaction ID" value="UER00353"/>
</dbReference>
<dbReference type="GO" id="GO:0010181">
    <property type="term" value="F:FMN binding"/>
    <property type="evidence" value="ECO:0007669"/>
    <property type="project" value="UniProtKB-UniRule"/>
</dbReference>
<comment type="pathway">
    <text evidence="3 4">Cofactor biosynthesis; coenzyme A biosynthesis; CoA from (R)-pantothenate: step 3/5.</text>
</comment>
<dbReference type="EC" id="6.3.2.5" evidence="3"/>
<dbReference type="InterPro" id="IPR035929">
    <property type="entry name" value="CoaB-like_sf"/>
</dbReference>
<comment type="similarity">
    <text evidence="3 4">In the C-terminal section; belongs to the PPC synthetase family.</text>
</comment>
<keyword evidence="3" id="KW-0479">Metal-binding</keyword>
<comment type="similarity">
    <text evidence="3 4">In the N-terminal section; belongs to the HFCD (homo-oligomeric flavin containing Cys decarboxylase) superfamily.</text>
</comment>
<keyword evidence="3 4" id="KW-0288">FMN</keyword>
<keyword evidence="8" id="KW-1185">Reference proteome</keyword>
<gene>
    <name evidence="3 7" type="primary">coaBC</name>
    <name evidence="7" type="ORF">GT348_04170</name>
</gene>
<evidence type="ECO:0000256" key="1">
    <source>
        <dbReference type="ARBA" id="ARBA00022793"/>
    </source>
</evidence>
<dbReference type="Gene3D" id="3.40.50.1950">
    <property type="entry name" value="Flavin prenyltransferase-like"/>
    <property type="match status" value="1"/>
</dbReference>
<feature type="binding site" evidence="3">
    <location>
        <position position="334"/>
    </location>
    <ligand>
        <name>CTP</name>
        <dbReference type="ChEBI" id="CHEBI:37563"/>
    </ligand>
</feature>
<sequence length="394" mass="42650">MKHILLIIGGGIAAYKSLEIARQLKKKGYDIIPVMTASAEAFVTKLSVEALCGNEVHSELFAPGQESKINHIALARMADAILVCPATANLLARMAHGLADDLATTILLAAKAPIFVAPAMNVRMWEHPATQANIALLKQRDVHFIGPAEGEMACGDYGLGRLSPIEDIICVLEGHLKLPAPLLNKHFLVTAGPTCEPIDPVRYISNHSSGLQGYAIAEALAKLGAKVTLVSGPVSLATPLHVDRVNVVTAREMLDQCLKALPADGMVAVAAVSDWRAEQEHSEKLKKGHQDLTKLKLVENPDILATICRHQKRPALVVGFAAETENVLDYAREKRERKGCDWLIANDVKAGVFGSDRNQVSILDGHAIETWPMQTKKEIAARLAQKISAYFSQL</sequence>
<feature type="binding site" evidence="3">
    <location>
        <position position="320"/>
    </location>
    <ligand>
        <name>CTP</name>
        <dbReference type="ChEBI" id="CHEBI:37563"/>
    </ligand>
</feature>
<keyword evidence="3" id="KW-0460">Magnesium</keyword>
<comment type="function">
    <text evidence="4">Catalyzes two steps in the biosynthesis of coenzyme A. In the first step cysteine is conjugated to 4'-phosphopantothenate to form 4-phosphopantothenoylcysteine, in the latter compound is decarboxylated to form 4'-phosphopantotheine.</text>
</comment>
<comment type="cofactor">
    <cofactor evidence="3">
        <name>FMN</name>
        <dbReference type="ChEBI" id="CHEBI:58210"/>
    </cofactor>
    <text evidence="3">Binds 1 FMN per subunit.</text>
</comment>
<dbReference type="InterPro" id="IPR003382">
    <property type="entry name" value="Flavoprotein"/>
</dbReference>
<dbReference type="AlphaFoldDB" id="A0A6P1NDL5"/>
<evidence type="ECO:0000259" key="5">
    <source>
        <dbReference type="Pfam" id="PF02441"/>
    </source>
</evidence>
<dbReference type="GO" id="GO:0015937">
    <property type="term" value="P:coenzyme A biosynthetic process"/>
    <property type="evidence" value="ECO:0007669"/>
    <property type="project" value="UniProtKB-UniRule"/>
</dbReference>
<feature type="domain" description="DNA/pantothenate metabolism flavoprotein C-terminal" evidence="6">
    <location>
        <begin position="184"/>
        <end position="389"/>
    </location>
</feature>
<dbReference type="EC" id="4.1.1.36" evidence="3"/>
<dbReference type="RefSeq" id="WP_160618646.1">
    <property type="nucleotide sequence ID" value="NZ_CP047652.1"/>
</dbReference>
<organism evidence="7 8">
    <name type="scientific">Aristophania vespae</name>
    <dbReference type="NCBI Taxonomy" id="2697033"/>
    <lineage>
        <taxon>Bacteria</taxon>
        <taxon>Pseudomonadati</taxon>
        <taxon>Pseudomonadota</taxon>
        <taxon>Alphaproteobacteria</taxon>
        <taxon>Acetobacterales</taxon>
        <taxon>Acetobacteraceae</taxon>
        <taxon>Aristophania</taxon>
    </lineage>
</organism>
<evidence type="ECO:0000259" key="6">
    <source>
        <dbReference type="Pfam" id="PF04127"/>
    </source>
</evidence>
<dbReference type="PANTHER" id="PTHR14359:SF6">
    <property type="entry name" value="PHOSPHOPANTOTHENOYLCYSTEINE DECARBOXYLASE"/>
    <property type="match status" value="1"/>
</dbReference>
<feature type="region of interest" description="Phosphopantothenate--cysteine ligase" evidence="3">
    <location>
        <begin position="187"/>
        <end position="394"/>
    </location>
</feature>
<dbReference type="Pfam" id="PF02441">
    <property type="entry name" value="Flavoprotein"/>
    <property type="match status" value="1"/>
</dbReference>
<dbReference type="GO" id="GO:0004632">
    <property type="term" value="F:phosphopantothenate--cysteine ligase activity"/>
    <property type="evidence" value="ECO:0007669"/>
    <property type="project" value="UniProtKB-UniRule"/>
</dbReference>
<dbReference type="NCBIfam" id="TIGR00521">
    <property type="entry name" value="coaBC_dfp"/>
    <property type="match status" value="1"/>
</dbReference>
<comment type="caution">
    <text evidence="3">Lacks conserved residue(s) required for the propagation of feature annotation.</text>
</comment>
<comment type="catalytic activity">
    <reaction evidence="3 4">
        <text>N-[(R)-4-phosphopantothenoyl]-L-cysteine + H(+) = (R)-4'-phosphopantetheine + CO2</text>
        <dbReference type="Rhea" id="RHEA:16793"/>
        <dbReference type="ChEBI" id="CHEBI:15378"/>
        <dbReference type="ChEBI" id="CHEBI:16526"/>
        <dbReference type="ChEBI" id="CHEBI:59458"/>
        <dbReference type="ChEBI" id="CHEBI:61723"/>
        <dbReference type="EC" id="4.1.1.36"/>
    </reaction>
</comment>
<dbReference type="Pfam" id="PF04127">
    <property type="entry name" value="DFP"/>
    <property type="match status" value="1"/>
</dbReference>
<evidence type="ECO:0000256" key="2">
    <source>
        <dbReference type="ARBA" id="ARBA00023239"/>
    </source>
</evidence>
<dbReference type="HAMAP" id="MF_02225">
    <property type="entry name" value="CoaBC"/>
    <property type="match status" value="1"/>
</dbReference>
<dbReference type="KEGG" id="bomb:GT348_04170"/>
<feature type="binding site" evidence="3">
    <location>
        <position position="284"/>
    </location>
    <ligand>
        <name>CTP</name>
        <dbReference type="ChEBI" id="CHEBI:37563"/>
    </ligand>
</feature>
<protein>
    <recommendedName>
        <fullName evidence="3">Coenzyme A biosynthesis bifunctional protein CoaBC</fullName>
    </recommendedName>
    <alternativeName>
        <fullName evidence="3">DNA/pantothenate metabolism flavoprotein</fullName>
    </alternativeName>
    <alternativeName>
        <fullName evidence="3">Phosphopantothenoylcysteine synthetase/decarboxylase</fullName>
        <shortName evidence="3">PPCS-PPCDC</shortName>
    </alternativeName>
    <domain>
        <recommendedName>
            <fullName evidence="3">Phosphopantothenoylcysteine decarboxylase</fullName>
            <shortName evidence="3">PPC decarboxylase</shortName>
            <shortName evidence="3">PPC-DC</shortName>
            <ecNumber evidence="3">4.1.1.36</ecNumber>
        </recommendedName>
        <alternativeName>
            <fullName evidence="3">CoaC</fullName>
        </alternativeName>
    </domain>
    <domain>
        <recommendedName>
            <fullName evidence="3">Phosphopantothenate--cysteine ligase</fullName>
            <ecNumber evidence="3">6.3.2.5</ecNumber>
        </recommendedName>
        <alternativeName>
            <fullName evidence="3">CoaB</fullName>
        </alternativeName>
        <alternativeName>
            <fullName evidence="3">Phosphopantothenoylcysteine synthetase</fullName>
            <shortName evidence="3">PPC synthetase</shortName>
            <shortName evidence="3">PPC-S</shortName>
        </alternativeName>
    </domain>
</protein>
<feature type="binding site" evidence="3">
    <location>
        <begin position="301"/>
        <end position="304"/>
    </location>
    <ligand>
        <name>CTP</name>
        <dbReference type="ChEBI" id="CHEBI:37563"/>
    </ligand>
</feature>
<comment type="cofactor">
    <cofactor evidence="3">
        <name>Mg(2+)</name>
        <dbReference type="ChEBI" id="CHEBI:18420"/>
    </cofactor>
</comment>
<evidence type="ECO:0000256" key="4">
    <source>
        <dbReference type="RuleBase" id="RU364078"/>
    </source>
</evidence>
<evidence type="ECO:0000256" key="3">
    <source>
        <dbReference type="HAMAP-Rule" id="MF_02225"/>
    </source>
</evidence>
<dbReference type="Gene3D" id="3.40.50.10300">
    <property type="entry name" value="CoaB-like"/>
    <property type="match status" value="1"/>
</dbReference>
<dbReference type="SUPFAM" id="SSF102645">
    <property type="entry name" value="CoaB-like"/>
    <property type="match status" value="1"/>
</dbReference>
<feature type="region of interest" description="Phosphopantothenoylcysteine decarboxylase" evidence="3">
    <location>
        <begin position="1"/>
        <end position="186"/>
    </location>
</feature>
<dbReference type="SUPFAM" id="SSF52507">
    <property type="entry name" value="Homo-oligomeric flavin-containing Cys decarboxylases, HFCD"/>
    <property type="match status" value="1"/>
</dbReference>
<feature type="binding site" evidence="3">
    <location>
        <position position="274"/>
    </location>
    <ligand>
        <name>CTP</name>
        <dbReference type="ChEBI" id="CHEBI:37563"/>
    </ligand>
</feature>
<feature type="active site" description="Proton donor" evidence="3">
    <location>
        <position position="154"/>
    </location>
</feature>
<keyword evidence="2 3" id="KW-0456">Lyase</keyword>
<dbReference type="EMBL" id="CP047652">
    <property type="protein sequence ID" value="QHI95569.1"/>
    <property type="molecule type" value="Genomic_DNA"/>
</dbReference>
<dbReference type="GO" id="GO:0004633">
    <property type="term" value="F:phosphopantothenoylcysteine decarboxylase activity"/>
    <property type="evidence" value="ECO:0007669"/>
    <property type="project" value="UniProtKB-UniRule"/>
</dbReference>
<evidence type="ECO:0000313" key="8">
    <source>
        <dbReference type="Proteomes" id="UP000463975"/>
    </source>
</evidence>
<dbReference type="InterPro" id="IPR036551">
    <property type="entry name" value="Flavin_trans-like"/>
</dbReference>
<evidence type="ECO:0000313" key="7">
    <source>
        <dbReference type="EMBL" id="QHI95569.1"/>
    </source>
</evidence>
<dbReference type="PANTHER" id="PTHR14359">
    <property type="entry name" value="HOMO-OLIGOMERIC FLAVIN CONTAINING CYS DECARBOXYLASE FAMILY"/>
    <property type="match status" value="1"/>
</dbReference>
<dbReference type="GO" id="GO:0046872">
    <property type="term" value="F:metal ion binding"/>
    <property type="evidence" value="ECO:0007669"/>
    <property type="project" value="UniProtKB-KW"/>
</dbReference>
<keyword evidence="3" id="KW-0511">Multifunctional enzyme</keyword>
<dbReference type="InterPro" id="IPR007085">
    <property type="entry name" value="DNA/pantothenate-metab_flavo_C"/>
</dbReference>
<name>A0A6P1NDL5_9PROT</name>
<reference evidence="7 8" key="1">
    <citation type="submission" date="2020-01" db="EMBL/GenBank/DDBJ databases">
        <title>Genome sequencing of strain KACC 21507.</title>
        <authorList>
            <person name="Heo J."/>
            <person name="Kim S.-J."/>
            <person name="Kim J.-S."/>
            <person name="Hong S.-B."/>
            <person name="Kwon S.-W."/>
        </authorList>
    </citation>
    <scope>NUCLEOTIDE SEQUENCE [LARGE SCALE GENOMIC DNA]</scope>
    <source>
        <strain evidence="7 8">KACC 21507</strain>
    </source>
</reference>
<comment type="pathway">
    <text evidence="3 4">Cofactor biosynthesis; coenzyme A biosynthesis; CoA from (R)-pantothenate: step 2/5.</text>
</comment>
<dbReference type="Proteomes" id="UP000463975">
    <property type="component" value="Chromosome"/>
</dbReference>
<accession>A0A6P1NDL5</accession>